<evidence type="ECO:0000313" key="3">
    <source>
        <dbReference type="Proteomes" id="UP001497600"/>
    </source>
</evidence>
<proteinExistence type="predicted"/>
<reference evidence="2 3" key="1">
    <citation type="submission" date="2024-01" db="EMBL/GenBank/DDBJ databases">
        <authorList>
            <consortium name="Genoscope - CEA"/>
            <person name="William W."/>
        </authorList>
    </citation>
    <scope>NUCLEOTIDE SEQUENCE [LARGE SCALE GENOMIC DNA]</scope>
    <source>
        <strain evidence="2 3">29B2s-10</strain>
    </source>
</reference>
<evidence type="ECO:0000313" key="2">
    <source>
        <dbReference type="EMBL" id="CAK7892805.1"/>
    </source>
</evidence>
<sequence length="720" mass="79992">MSDTSESTLEEVSIERILDVLDLAAHDATESGDYLTYGTVLDVYLGNPLQYKIDEREQLLQSLLSAFILDPKLVYEAGWDLPPLLLRFIDSDYDFDAPIRFAPCIYRVLKLFELLAVWGNHKELLLKACECVSTLLVSHSSVVTEDESHQMKFFEIKVYCLFELMSVCLRGIRGTLPEASKTTSSNTGTISTPVKSPSKFLAMAATAIVNMVASNGLNRSDYWTFMLKRVYIFCRTYTDGAILGVKNNVPLKSFREFDDEDSSEKSESVAPAPAEGDDNLHSLKPTSIDKIVVQSEEDEEDAAIQRKLLTSLLTQTIQLVGRNYLFGYSMDIVTMLQTPLRPQLEKYFDYTVDNESMNRLISLAQSFDIDLGGQFASYIVDSHKLFHSVNLKTSDPSDLFSAIINDYQTNVHSTIVNSTGTGITDSVIGCLILATHQVASSKNFDSIKLTFGDALVLSVRSIVPGMIQPKLFSSKALYDCCAYWSWLTIHLQSTREVELQLQRVPPLLLTVYFQSLLFACVSSTTNSNFRYVTLTLLTRVLSLSPEDAVYSFLIDSLNDCPYENIKAALAGVLRQLLTQNRAVENADEITKKMGGLSTSSSGPTSAPALPPRVVKYIKLTPGRANDIFDLVMDNLTTAFQFGEGSVSVDGPKFSTLSSLLNLLVVCRTDPIMKETEQKERLKDVLLEVSTVIKKVKDISDEPPTANAADILKIALERIRA</sequence>
<organism evidence="2 3">
    <name type="scientific">[Candida] anglica</name>
    <dbReference type="NCBI Taxonomy" id="148631"/>
    <lineage>
        <taxon>Eukaryota</taxon>
        <taxon>Fungi</taxon>
        <taxon>Dikarya</taxon>
        <taxon>Ascomycota</taxon>
        <taxon>Saccharomycotina</taxon>
        <taxon>Pichiomycetes</taxon>
        <taxon>Debaryomycetaceae</taxon>
        <taxon>Kurtzmaniella</taxon>
    </lineage>
</organism>
<dbReference type="InterPro" id="IPR013877">
    <property type="entry name" value="YAP-bd/ALF4/Glomulin"/>
</dbReference>
<accession>A0ABP0E5N6</accession>
<keyword evidence="3" id="KW-1185">Reference proteome</keyword>
<evidence type="ECO:0000256" key="1">
    <source>
        <dbReference type="SAM" id="MobiDB-lite"/>
    </source>
</evidence>
<dbReference type="Proteomes" id="UP001497600">
    <property type="component" value="Chromosome A"/>
</dbReference>
<feature type="region of interest" description="Disordered" evidence="1">
    <location>
        <begin position="257"/>
        <end position="283"/>
    </location>
</feature>
<dbReference type="Pfam" id="PF08568">
    <property type="entry name" value="Kinetochor_Ybp2"/>
    <property type="match status" value="2"/>
</dbReference>
<name>A0ABP0E5N6_9ASCO</name>
<dbReference type="PANTHER" id="PTHR28020">
    <property type="entry name" value="YAP1-BINDING PROTEIN 1-RELATED"/>
    <property type="match status" value="1"/>
</dbReference>
<dbReference type="EMBL" id="OZ004253">
    <property type="protein sequence ID" value="CAK7892805.1"/>
    <property type="molecule type" value="Genomic_DNA"/>
</dbReference>
<gene>
    <name evidence="2" type="primary">YBP1</name>
    <name evidence="2" type="ORF">CAAN4_A04544</name>
</gene>
<protein>
    <submittedName>
        <fullName evidence="2">CAP1-binding-protein</fullName>
    </submittedName>
</protein>
<dbReference type="InterPro" id="IPR040347">
    <property type="entry name" value="YBP1/2"/>
</dbReference>
<dbReference type="PANTHER" id="PTHR28020:SF1">
    <property type="entry name" value="YAP1-BINDING PROTEIN 1-RELATED"/>
    <property type="match status" value="1"/>
</dbReference>